<reference evidence="4" key="1">
    <citation type="journal article" date="2019" name="Curr. Biol.">
        <title>Genome Sequence of Striga asiatica Provides Insight into the Evolution of Plant Parasitism.</title>
        <authorList>
            <person name="Yoshida S."/>
            <person name="Kim S."/>
            <person name="Wafula E.K."/>
            <person name="Tanskanen J."/>
            <person name="Kim Y.M."/>
            <person name="Honaas L."/>
            <person name="Yang Z."/>
            <person name="Spallek T."/>
            <person name="Conn C.E."/>
            <person name="Ichihashi Y."/>
            <person name="Cheong K."/>
            <person name="Cui S."/>
            <person name="Der J.P."/>
            <person name="Gundlach H."/>
            <person name="Jiao Y."/>
            <person name="Hori C."/>
            <person name="Ishida J.K."/>
            <person name="Kasahara H."/>
            <person name="Kiba T."/>
            <person name="Kim M.S."/>
            <person name="Koo N."/>
            <person name="Laohavisit A."/>
            <person name="Lee Y.H."/>
            <person name="Lumba S."/>
            <person name="McCourt P."/>
            <person name="Mortimer J.C."/>
            <person name="Mutuku J.M."/>
            <person name="Nomura T."/>
            <person name="Sasaki-Sekimoto Y."/>
            <person name="Seto Y."/>
            <person name="Wang Y."/>
            <person name="Wakatake T."/>
            <person name="Sakakibara H."/>
            <person name="Demura T."/>
            <person name="Yamaguchi S."/>
            <person name="Yoneyama K."/>
            <person name="Manabe R.I."/>
            <person name="Nelson D.C."/>
            <person name="Schulman A.H."/>
            <person name="Timko M.P."/>
            <person name="dePamphilis C.W."/>
            <person name="Choi D."/>
            <person name="Shirasu K."/>
        </authorList>
    </citation>
    <scope>NUCLEOTIDE SEQUENCE [LARGE SCALE GENOMIC DNA]</scope>
    <source>
        <strain evidence="4">cv. UVA1</strain>
    </source>
</reference>
<feature type="coiled-coil region" evidence="1">
    <location>
        <begin position="179"/>
        <end position="307"/>
    </location>
</feature>
<dbReference type="Gene3D" id="1.10.287.1490">
    <property type="match status" value="1"/>
</dbReference>
<sequence>MSYFIHNFQSDGGKKDRKSKTQKPSGCEDKPPFSFTSRRNGFTRRKSSTSVACLERESTKDESFCKRRVILYMGFAALPFVNSNALAVEGFAAKNKELGTLNPNQAAEQAVKGNSSQMPFLSLLNALGYLGSGVLAALYASLKKEKATSDATIESVNFKLKEKDTTISLLKKKFESDLLNEKEARRKALTEANEEKQSLLNQLELANGIVKSLGHDLQKQKKLADGQTIQIEGLQTDLNEARKKKGALEEKLKELLDSVEVLQERVSLLSSENKDKEDNLEIVNSKLAEKENELNRLSVVYKQTQDQISSLNLDIEGLKGLIGEKEKELELKGNIVDSLNADLIASRAEVDETSKNLASIVKEYDCFKSSAEKKAAADAELLGEKEKIIGQLQVQLKGCLDDVEVKKSLISDLTSEKDGLTEILNNELKNVENLRKELEITKEALEISRNEASDLEKQFQESRKSCSELEAEISKLKTEFEETQNSLKMDLGETRKAAEILSEELRSTKDLIIKSNEEKETISQELAALVQNHNSLQNELVDAHQKAENALQELEGEKTTSSSLHEEIKTLKGQISKDNEKRKILEVDLEESTESLGKINHHVSNLSKDLEAAKSRISILEDEKDLTLKTLDEQKRVSQEARENLEDANSLITRLKDERDNLESRGQKLEEELASAKGEILRLKTQANDKSQRKVEMGKKNTVSAKKVNRKRKVDMENKDS</sequence>
<comment type="caution">
    <text evidence="3">The sequence shown here is derived from an EMBL/GenBank/DDBJ whole genome shotgun (WGS) entry which is preliminary data.</text>
</comment>
<evidence type="ECO:0000256" key="2">
    <source>
        <dbReference type="SAM" id="MobiDB-lite"/>
    </source>
</evidence>
<dbReference type="OrthoDB" id="10255522at2759"/>
<name>A0A5A7QI90_STRAF</name>
<evidence type="ECO:0000313" key="4">
    <source>
        <dbReference type="Proteomes" id="UP000325081"/>
    </source>
</evidence>
<evidence type="ECO:0000313" key="3">
    <source>
        <dbReference type="EMBL" id="GER44993.1"/>
    </source>
</evidence>
<keyword evidence="1" id="KW-0175">Coiled coil</keyword>
<feature type="coiled-coil region" evidence="1">
    <location>
        <begin position="417"/>
        <end position="486"/>
    </location>
</feature>
<keyword evidence="4" id="KW-1185">Reference proteome</keyword>
<feature type="coiled-coil region" evidence="1">
    <location>
        <begin position="519"/>
        <end position="557"/>
    </location>
</feature>
<protein>
    <submittedName>
        <fullName evidence="3">MAR-binding filament-like protein 1-1</fullName>
    </submittedName>
</protein>
<dbReference type="EMBL" id="BKCP01007181">
    <property type="protein sequence ID" value="GER44993.1"/>
    <property type="molecule type" value="Genomic_DNA"/>
</dbReference>
<organism evidence="3 4">
    <name type="scientific">Striga asiatica</name>
    <name type="common">Asiatic witchweed</name>
    <name type="synonym">Buchnera asiatica</name>
    <dbReference type="NCBI Taxonomy" id="4170"/>
    <lineage>
        <taxon>Eukaryota</taxon>
        <taxon>Viridiplantae</taxon>
        <taxon>Streptophyta</taxon>
        <taxon>Embryophyta</taxon>
        <taxon>Tracheophyta</taxon>
        <taxon>Spermatophyta</taxon>
        <taxon>Magnoliopsida</taxon>
        <taxon>eudicotyledons</taxon>
        <taxon>Gunneridae</taxon>
        <taxon>Pentapetalae</taxon>
        <taxon>asterids</taxon>
        <taxon>lamiids</taxon>
        <taxon>Lamiales</taxon>
        <taxon>Orobanchaceae</taxon>
        <taxon>Buchnereae</taxon>
        <taxon>Striga</taxon>
    </lineage>
</organism>
<proteinExistence type="predicted"/>
<feature type="region of interest" description="Disordered" evidence="2">
    <location>
        <begin position="1"/>
        <end position="42"/>
    </location>
</feature>
<gene>
    <name evidence="3" type="ORF">STAS_21910</name>
</gene>
<feature type="region of interest" description="Disordered" evidence="2">
    <location>
        <begin position="683"/>
        <end position="721"/>
    </location>
</feature>
<accession>A0A5A7QI90</accession>
<dbReference type="Proteomes" id="UP000325081">
    <property type="component" value="Unassembled WGS sequence"/>
</dbReference>
<evidence type="ECO:0000256" key="1">
    <source>
        <dbReference type="SAM" id="Coils"/>
    </source>
</evidence>
<dbReference type="AlphaFoldDB" id="A0A5A7QI90"/>
<feature type="compositionally biased region" description="Basic and acidic residues" evidence="2">
    <location>
        <begin position="690"/>
        <end position="699"/>
    </location>
</feature>